<evidence type="ECO:0000256" key="8">
    <source>
        <dbReference type="ARBA" id="ARBA00034617"/>
    </source>
</evidence>
<evidence type="ECO:0000259" key="12">
    <source>
        <dbReference type="PROSITE" id="PS51198"/>
    </source>
</evidence>
<reference evidence="14 15" key="1">
    <citation type="journal article" date="2015" name="Nature">
        <title>rRNA introns, odd ribosomes, and small enigmatic genomes across a large radiation of phyla.</title>
        <authorList>
            <person name="Brown C.T."/>
            <person name="Hug L.A."/>
            <person name="Thomas B.C."/>
            <person name="Sharon I."/>
            <person name="Castelle C.J."/>
            <person name="Singh A."/>
            <person name="Wilkins M.J."/>
            <person name="Williams K.H."/>
            <person name="Banfield J.F."/>
        </authorList>
    </citation>
    <scope>NUCLEOTIDE SEQUENCE [LARGE SCALE GENOMIC DNA]</scope>
</reference>
<feature type="domain" description="UvrD-like helicase ATP-binding" evidence="12">
    <location>
        <begin position="10"/>
        <end position="289"/>
    </location>
</feature>
<keyword evidence="3 11" id="KW-0378">Hydrolase</keyword>
<evidence type="ECO:0000256" key="4">
    <source>
        <dbReference type="ARBA" id="ARBA00022806"/>
    </source>
</evidence>
<gene>
    <name evidence="14" type="ORF">UU55_C0015G0021</name>
</gene>
<dbReference type="Gene3D" id="1.10.486.10">
    <property type="entry name" value="PCRA, domain 4"/>
    <property type="match status" value="1"/>
</dbReference>
<dbReference type="CDD" id="cd17932">
    <property type="entry name" value="DEXQc_UvrD"/>
    <property type="match status" value="1"/>
</dbReference>
<evidence type="ECO:0000313" key="15">
    <source>
        <dbReference type="Proteomes" id="UP000033947"/>
    </source>
</evidence>
<keyword evidence="7" id="KW-0413">Isomerase</keyword>
<dbReference type="EC" id="5.6.2.4" evidence="9"/>
<dbReference type="PATRIC" id="fig|1619123.3.peg.827"/>
<dbReference type="Pfam" id="PF00580">
    <property type="entry name" value="UvrD-helicase"/>
    <property type="match status" value="1"/>
</dbReference>
<dbReference type="GO" id="GO:0043138">
    <property type="term" value="F:3'-5' DNA helicase activity"/>
    <property type="evidence" value="ECO:0007669"/>
    <property type="project" value="UniProtKB-EC"/>
</dbReference>
<dbReference type="PANTHER" id="PTHR11070:SF2">
    <property type="entry name" value="ATP-DEPENDENT DNA HELICASE SRS2"/>
    <property type="match status" value="1"/>
</dbReference>
<feature type="domain" description="UvrD-like helicase C-terminal" evidence="13">
    <location>
        <begin position="290"/>
        <end position="537"/>
    </location>
</feature>
<dbReference type="InterPro" id="IPR013986">
    <property type="entry name" value="DExx_box_DNA_helicase_dom_sf"/>
</dbReference>
<evidence type="ECO:0000256" key="1">
    <source>
        <dbReference type="ARBA" id="ARBA00009922"/>
    </source>
</evidence>
<dbReference type="PROSITE" id="PS51198">
    <property type="entry name" value="UVRD_HELICASE_ATP_BIND"/>
    <property type="match status" value="1"/>
</dbReference>
<evidence type="ECO:0000256" key="3">
    <source>
        <dbReference type="ARBA" id="ARBA00022801"/>
    </source>
</evidence>
<dbReference type="GO" id="GO:0005524">
    <property type="term" value="F:ATP binding"/>
    <property type="evidence" value="ECO:0007669"/>
    <property type="project" value="UniProtKB-UniRule"/>
</dbReference>
<evidence type="ECO:0000256" key="2">
    <source>
        <dbReference type="ARBA" id="ARBA00022741"/>
    </source>
</evidence>
<dbReference type="Pfam" id="PF13361">
    <property type="entry name" value="UvrD_C"/>
    <property type="match status" value="1"/>
</dbReference>
<sequence length="649" mass="74062">MSDTTSVFLKDLNEDQVAAVSHYLGPALVVAGPGSGKTRVLTHRVAFLIEEKKVPENNILCVTFTNKAADEIKARVKSILGVENILPWSGTFHSICAKILRKDGRDIGIPVSYVIYDTDDQSAVIRDIEKDFGIDTKRFHPRAVLEYISGAKSEMVSPEMYAGYAQGYFQKTVAKIYPEYQQRLRQSNALDFDDLLLETVHLFEASPHILKKYQDLFKFILVDEYQDTNKVQYALTKALSGSQENLFVVGDMSQAIYSFRGADFRNILNFQNDYPKAKIYNLGKNYRSTKNILEAAKNLIKNNSTHIPLDLWTDNSQGDRLIVYRGSSEKDEAEFLVNEISGALMGGKSYSDIAVLYRTNAQSRNIEEHFIRNNIPYRIIGGVRFYGRKEIKDIISYLKVVHNPKDKVSWSRIINVPPRGIGQKSEEMLKQLKWDIAAVEEKSHLPIKEWTELAETLSTLELMERILTDTKYIEWLNDGTDENFQRIENINELKSVAAQFVDLNEFLENVALIESSDRPRDDNAPVVTLMTVHASKGLEFPVIFIVGMEEGLFPHTQSLLEQDALEEERRLCYVAITRAKEKVFMTCVSSRLYFGSIQANIPSRFLGELPGEILEYRGISMEKGKFQRSTGSTDDFLDELDYDRNNFNW</sequence>
<dbReference type="Proteomes" id="UP000033947">
    <property type="component" value="Unassembled WGS sequence"/>
</dbReference>
<dbReference type="PANTHER" id="PTHR11070">
    <property type="entry name" value="UVRD / RECB / PCRA DNA HELICASE FAMILY MEMBER"/>
    <property type="match status" value="1"/>
</dbReference>
<dbReference type="Gene3D" id="1.10.10.160">
    <property type="match status" value="1"/>
</dbReference>
<evidence type="ECO:0000256" key="5">
    <source>
        <dbReference type="ARBA" id="ARBA00022840"/>
    </source>
</evidence>
<dbReference type="InterPro" id="IPR014017">
    <property type="entry name" value="DNA_helicase_UvrD-like_C"/>
</dbReference>
<evidence type="ECO:0000256" key="11">
    <source>
        <dbReference type="PROSITE-ProRule" id="PRU00560"/>
    </source>
</evidence>
<keyword evidence="5 11" id="KW-0067">ATP-binding</keyword>
<dbReference type="GO" id="GO:0005829">
    <property type="term" value="C:cytosol"/>
    <property type="evidence" value="ECO:0007669"/>
    <property type="project" value="TreeGrafter"/>
</dbReference>
<dbReference type="PROSITE" id="PS51217">
    <property type="entry name" value="UVRD_HELICASE_CTER"/>
    <property type="match status" value="1"/>
</dbReference>
<dbReference type="GO" id="GO:0003677">
    <property type="term" value="F:DNA binding"/>
    <property type="evidence" value="ECO:0007669"/>
    <property type="project" value="UniProtKB-KW"/>
</dbReference>
<name>A0A0G0VNA5_UNCKA</name>
<dbReference type="InterPro" id="IPR014016">
    <property type="entry name" value="UvrD-like_ATP-bd"/>
</dbReference>
<dbReference type="GO" id="GO:0016887">
    <property type="term" value="F:ATP hydrolysis activity"/>
    <property type="evidence" value="ECO:0007669"/>
    <property type="project" value="RHEA"/>
</dbReference>
<dbReference type="Gene3D" id="3.40.50.300">
    <property type="entry name" value="P-loop containing nucleotide triphosphate hydrolases"/>
    <property type="match status" value="2"/>
</dbReference>
<organism evidence="14 15">
    <name type="scientific">candidate division WWE3 bacterium GW2011_GWC2_41_23</name>
    <dbReference type="NCBI Taxonomy" id="1619123"/>
    <lineage>
        <taxon>Bacteria</taxon>
        <taxon>Katanobacteria</taxon>
    </lineage>
</organism>
<dbReference type="GO" id="GO:0033202">
    <property type="term" value="C:DNA helicase complex"/>
    <property type="evidence" value="ECO:0007669"/>
    <property type="project" value="TreeGrafter"/>
</dbReference>
<dbReference type="InterPro" id="IPR027417">
    <property type="entry name" value="P-loop_NTPase"/>
</dbReference>
<evidence type="ECO:0000256" key="9">
    <source>
        <dbReference type="ARBA" id="ARBA00034808"/>
    </source>
</evidence>
<comment type="similarity">
    <text evidence="1">Belongs to the helicase family. UvrD subfamily.</text>
</comment>
<evidence type="ECO:0000256" key="10">
    <source>
        <dbReference type="ARBA" id="ARBA00048988"/>
    </source>
</evidence>
<dbReference type="GO" id="GO:0000725">
    <property type="term" value="P:recombinational repair"/>
    <property type="evidence" value="ECO:0007669"/>
    <property type="project" value="TreeGrafter"/>
</dbReference>
<accession>A0A0G0VNA5</accession>
<keyword evidence="2 11" id="KW-0547">Nucleotide-binding</keyword>
<dbReference type="SUPFAM" id="SSF52540">
    <property type="entry name" value="P-loop containing nucleoside triphosphate hydrolases"/>
    <property type="match status" value="1"/>
</dbReference>
<dbReference type="CDD" id="cd18807">
    <property type="entry name" value="SF1_C_UvrD"/>
    <property type="match status" value="1"/>
</dbReference>
<dbReference type="FunFam" id="1.10.10.160:FF:000001">
    <property type="entry name" value="ATP-dependent DNA helicase"/>
    <property type="match status" value="1"/>
</dbReference>
<evidence type="ECO:0000313" key="14">
    <source>
        <dbReference type="EMBL" id="KKS02414.1"/>
    </source>
</evidence>
<protein>
    <recommendedName>
        <fullName evidence="9">DNA 3'-5' helicase</fullName>
        <ecNumber evidence="9">5.6.2.4</ecNumber>
    </recommendedName>
</protein>
<keyword evidence="4 11" id="KW-0347">Helicase</keyword>
<evidence type="ECO:0000259" key="13">
    <source>
        <dbReference type="PROSITE" id="PS51217"/>
    </source>
</evidence>
<dbReference type="GO" id="GO:0009314">
    <property type="term" value="P:response to radiation"/>
    <property type="evidence" value="ECO:0007669"/>
    <property type="project" value="UniProtKB-ARBA"/>
</dbReference>
<comment type="caution">
    <text evidence="14">The sequence shown here is derived from an EMBL/GenBank/DDBJ whole genome shotgun (WGS) entry which is preliminary data.</text>
</comment>
<dbReference type="EMBL" id="LCBB01000015">
    <property type="protein sequence ID" value="KKS02414.1"/>
    <property type="molecule type" value="Genomic_DNA"/>
</dbReference>
<feature type="binding site" evidence="11">
    <location>
        <begin position="31"/>
        <end position="38"/>
    </location>
    <ligand>
        <name>ATP</name>
        <dbReference type="ChEBI" id="CHEBI:30616"/>
    </ligand>
</feature>
<keyword evidence="6" id="KW-0238">DNA-binding</keyword>
<comment type="catalytic activity">
    <reaction evidence="10">
        <text>ATP + H2O = ADP + phosphate + H(+)</text>
        <dbReference type="Rhea" id="RHEA:13065"/>
        <dbReference type="ChEBI" id="CHEBI:15377"/>
        <dbReference type="ChEBI" id="CHEBI:15378"/>
        <dbReference type="ChEBI" id="CHEBI:30616"/>
        <dbReference type="ChEBI" id="CHEBI:43474"/>
        <dbReference type="ChEBI" id="CHEBI:456216"/>
        <dbReference type="EC" id="5.6.2.4"/>
    </reaction>
</comment>
<comment type="catalytic activity">
    <reaction evidence="8">
        <text>Couples ATP hydrolysis with the unwinding of duplex DNA by translocating in the 3'-5' direction.</text>
        <dbReference type="EC" id="5.6.2.4"/>
    </reaction>
</comment>
<evidence type="ECO:0000256" key="7">
    <source>
        <dbReference type="ARBA" id="ARBA00023235"/>
    </source>
</evidence>
<dbReference type="InterPro" id="IPR000212">
    <property type="entry name" value="DNA_helicase_UvrD/REP"/>
</dbReference>
<evidence type="ECO:0000256" key="6">
    <source>
        <dbReference type="ARBA" id="ARBA00023125"/>
    </source>
</evidence>
<proteinExistence type="inferred from homology"/>
<dbReference type="AlphaFoldDB" id="A0A0G0VNA5"/>